<feature type="compositionally biased region" description="Low complexity" evidence="1">
    <location>
        <begin position="187"/>
        <end position="196"/>
    </location>
</feature>
<name>A0AAV1HV42_9CHLO</name>
<accession>A0AAV1HV42</accession>
<dbReference type="AlphaFoldDB" id="A0AAV1HV42"/>
<proteinExistence type="predicted"/>
<sequence length="331" mass="34895">MPKRRLGRPAVLAALLLALQLTQPQYALAKFRGAVQKPIPRVGNDGGMVYSVSGETSELTVTGTGGKRRNVKRTKGGLLPWWVRKRLQESSEPALNASSDQGSTLKRLHTSVEVVQLEPDDREQELGSDDSDESRTSAIVVEDIPLEEEARAGDDRAEQAGQGATSGGGDSEAEEVVHDSAAEPDFLGGELAGAGETEMSLMGLGAAQEAASGGKRATSVKTDAAKGREQEVNLPSSEEADTEKGDMSLVDPDASLEDSPKRVQSKPRKQGPAKAQAKKRGKPKVATGRPQKKRGKPKKVAGKAQATKLVQQEGPPQYGLVDEAGDGSADT</sequence>
<evidence type="ECO:0000313" key="3">
    <source>
        <dbReference type="EMBL" id="CAK0745867.1"/>
    </source>
</evidence>
<dbReference type="EMBL" id="CAUYUE010000002">
    <property type="protein sequence ID" value="CAK0745867.1"/>
    <property type="molecule type" value="Genomic_DNA"/>
</dbReference>
<feature type="chain" id="PRO_5043326142" evidence="2">
    <location>
        <begin position="30"/>
        <end position="331"/>
    </location>
</feature>
<evidence type="ECO:0000256" key="1">
    <source>
        <dbReference type="SAM" id="MobiDB-lite"/>
    </source>
</evidence>
<comment type="caution">
    <text evidence="3">The sequence shown here is derived from an EMBL/GenBank/DDBJ whole genome shotgun (WGS) entry which is preliminary data.</text>
</comment>
<feature type="compositionally biased region" description="Basic and acidic residues" evidence="1">
    <location>
        <begin position="148"/>
        <end position="158"/>
    </location>
</feature>
<keyword evidence="4" id="KW-1185">Reference proteome</keyword>
<feature type="signal peptide" evidence="2">
    <location>
        <begin position="1"/>
        <end position="29"/>
    </location>
</feature>
<dbReference type="Proteomes" id="UP001314263">
    <property type="component" value="Unassembled WGS sequence"/>
</dbReference>
<evidence type="ECO:0000256" key="2">
    <source>
        <dbReference type="SAM" id="SignalP"/>
    </source>
</evidence>
<feature type="compositionally biased region" description="Basic residues" evidence="1">
    <location>
        <begin position="290"/>
        <end position="301"/>
    </location>
</feature>
<gene>
    <name evidence="3" type="ORF">CVIRNUC_001651</name>
</gene>
<feature type="compositionally biased region" description="Acidic residues" evidence="1">
    <location>
        <begin position="118"/>
        <end position="132"/>
    </location>
</feature>
<reference evidence="3 4" key="1">
    <citation type="submission" date="2023-10" db="EMBL/GenBank/DDBJ databases">
        <authorList>
            <person name="Maclean D."/>
            <person name="Macfadyen A."/>
        </authorList>
    </citation>
    <scope>NUCLEOTIDE SEQUENCE [LARGE SCALE GENOMIC DNA]</scope>
</reference>
<protein>
    <submittedName>
        <fullName evidence="3">Uncharacterized protein</fullName>
    </submittedName>
</protein>
<evidence type="ECO:0000313" key="4">
    <source>
        <dbReference type="Proteomes" id="UP001314263"/>
    </source>
</evidence>
<organism evidence="3 4">
    <name type="scientific">Coccomyxa viridis</name>
    <dbReference type="NCBI Taxonomy" id="1274662"/>
    <lineage>
        <taxon>Eukaryota</taxon>
        <taxon>Viridiplantae</taxon>
        <taxon>Chlorophyta</taxon>
        <taxon>core chlorophytes</taxon>
        <taxon>Trebouxiophyceae</taxon>
        <taxon>Trebouxiophyceae incertae sedis</taxon>
        <taxon>Coccomyxaceae</taxon>
        <taxon>Coccomyxa</taxon>
    </lineage>
</organism>
<feature type="region of interest" description="Disordered" evidence="1">
    <location>
        <begin position="113"/>
        <end position="331"/>
    </location>
</feature>
<feature type="compositionally biased region" description="Basic residues" evidence="1">
    <location>
        <begin position="263"/>
        <end position="283"/>
    </location>
</feature>
<keyword evidence="2" id="KW-0732">Signal</keyword>